<dbReference type="GO" id="GO:0008270">
    <property type="term" value="F:zinc ion binding"/>
    <property type="evidence" value="ECO:0007669"/>
    <property type="project" value="UniProtKB-KW"/>
</dbReference>
<keyword evidence="11" id="KW-0539">Nucleus</keyword>
<dbReference type="PANTHER" id="PTHR45888:SF4">
    <property type="entry name" value="PHD FINGER PROTEIN 10"/>
    <property type="match status" value="1"/>
</dbReference>
<dbReference type="InterPro" id="IPR001965">
    <property type="entry name" value="Znf_PHD"/>
</dbReference>
<evidence type="ECO:0000256" key="13">
    <source>
        <dbReference type="SAM" id="MobiDB-lite"/>
    </source>
</evidence>
<dbReference type="InterPro" id="IPR013083">
    <property type="entry name" value="Znf_RING/FYVE/PHD"/>
</dbReference>
<feature type="compositionally biased region" description="Polar residues" evidence="13">
    <location>
        <begin position="880"/>
        <end position="890"/>
    </location>
</feature>
<keyword evidence="9" id="KW-0805">Transcription regulation</keyword>
<dbReference type="InterPro" id="IPR019787">
    <property type="entry name" value="Znf_PHD-finger"/>
</dbReference>
<dbReference type="SUPFAM" id="SSF57903">
    <property type="entry name" value="FYVE/PHD zinc finger"/>
    <property type="match status" value="2"/>
</dbReference>
<protein>
    <recommendedName>
        <fullName evidence="3">PHD finger protein 10</fullName>
    </recommendedName>
</protein>
<evidence type="ECO:0000256" key="9">
    <source>
        <dbReference type="ARBA" id="ARBA00023015"/>
    </source>
</evidence>
<dbReference type="CDD" id="cd15528">
    <property type="entry name" value="PHD1_PHF10"/>
    <property type="match status" value="1"/>
</dbReference>
<evidence type="ECO:0000313" key="16">
    <source>
        <dbReference type="RefSeq" id="XP_022097968.1"/>
    </source>
</evidence>
<organism evidence="15 16">
    <name type="scientific">Acanthaster planci</name>
    <name type="common">Crown-of-thorns starfish</name>
    <dbReference type="NCBI Taxonomy" id="133434"/>
    <lineage>
        <taxon>Eukaryota</taxon>
        <taxon>Metazoa</taxon>
        <taxon>Echinodermata</taxon>
        <taxon>Eleutherozoa</taxon>
        <taxon>Asterozoa</taxon>
        <taxon>Asteroidea</taxon>
        <taxon>Valvatacea</taxon>
        <taxon>Valvatida</taxon>
        <taxon>Acanthasteridae</taxon>
        <taxon>Acanthaster</taxon>
    </lineage>
</organism>
<dbReference type="GeneID" id="110983210"/>
<keyword evidence="4" id="KW-0479">Metal-binding</keyword>
<feature type="region of interest" description="Disordered" evidence="13">
    <location>
        <begin position="371"/>
        <end position="419"/>
    </location>
</feature>
<evidence type="ECO:0000313" key="15">
    <source>
        <dbReference type="Proteomes" id="UP000694845"/>
    </source>
</evidence>
<evidence type="ECO:0000256" key="4">
    <source>
        <dbReference type="ARBA" id="ARBA00022723"/>
    </source>
</evidence>
<dbReference type="InterPro" id="IPR038045">
    <property type="entry name" value="PHF10_PHD_finger_1"/>
</dbReference>
<dbReference type="FunFam" id="3.30.40.10:FF:000202">
    <property type="entry name" value="PHD finger protein 10 isoform X1"/>
    <property type="match status" value="1"/>
</dbReference>
<evidence type="ECO:0000256" key="6">
    <source>
        <dbReference type="ARBA" id="ARBA00022771"/>
    </source>
</evidence>
<feature type="region of interest" description="Disordered" evidence="13">
    <location>
        <begin position="857"/>
        <end position="928"/>
    </location>
</feature>
<feature type="compositionally biased region" description="Pro residues" evidence="13">
    <location>
        <begin position="859"/>
        <end position="871"/>
    </location>
</feature>
<dbReference type="PANTHER" id="PTHR45888">
    <property type="entry name" value="HL01030P-RELATED"/>
    <property type="match status" value="1"/>
</dbReference>
<evidence type="ECO:0000256" key="3">
    <source>
        <dbReference type="ARBA" id="ARBA00016995"/>
    </source>
</evidence>
<dbReference type="GO" id="GO:0071564">
    <property type="term" value="C:npBAF complex"/>
    <property type="evidence" value="ECO:0007669"/>
    <property type="project" value="InterPro"/>
</dbReference>
<dbReference type="CDD" id="cd15529">
    <property type="entry name" value="PHD2_PHF10"/>
    <property type="match status" value="1"/>
</dbReference>
<feature type="domain" description="PHD-type" evidence="14">
    <location>
        <begin position="801"/>
        <end position="849"/>
    </location>
</feature>
<evidence type="ECO:0000256" key="12">
    <source>
        <dbReference type="PROSITE-ProRule" id="PRU00146"/>
    </source>
</evidence>
<dbReference type="OrthoDB" id="1903104at2759"/>
<evidence type="ECO:0000256" key="10">
    <source>
        <dbReference type="ARBA" id="ARBA00023163"/>
    </source>
</evidence>
<keyword evidence="7" id="KW-0862">Zinc</keyword>
<accession>A0A8B7YXB7</accession>
<dbReference type="InterPro" id="IPR011011">
    <property type="entry name" value="Znf_FYVE_PHD"/>
</dbReference>
<sequence length="928" mass="103313">MHCVRNADELMNLTRTLCIVHVVSMAESSHEMETQQACELPPRELPLTPAVELGDEIETNAVSTSSPARVPSPVCTDVDQLKDAAEDGAGSEGTKEHVVEHAPDVLEPFQVTSVDVAEQASACMSEPHNLQEESSLNISEMVDSPDQIQEDLPEESCDSYDQVENESFFQCPSEENVHTLSETTFTTCLDKVPTGMESMTDTGVLVRDTDSIKPIGREDLEMLEPEETPSPPEIVPIEVGQSPEKPAEIEDCTYTNVTEQDFTSSQAVTEPEVEPTEVEDRPSRNDVTLEQTTTTEEFPVDEPKQISENQIAAEEDVEVSVPANQISSVQTTVMPESVAAALVCEDTNSSQDVIKDDTLRVKPLATLDAATDASGRSTPNVDFLKDLTGRDSPSIRSLKEDSGRDSPSQRSRRRIGRDSVVTEANEANMGIFPAENLFEYQWPQDKGAEWYFVQEQVSEFLQVKSFKRKYPDLERRVMDIHEKEFLRERGVVTEEQVTLGLTALRADEVYDLMLKDAPEKSAEYARVLHEKEKQNISNKHKQYEAPSVDSNKVQEYVKKAVRQAADYNSALMAERREERLYYFDMQTLTVQMPASRMKRQDKEATKMGPYPVSVIPGQYQNYYRSYSAEELKYFPLNTALYGPMAPRRQTDLAPPPNKDEPDQLSDNETVLSTENFDSSSDVSDRDQPMPMDLDATDSADIGSDDRNGHIMLPVEPSSSVYKPVAVRELEPCAVVGLERPKDIPDAICGLCLKNSSQNKMGVPEKMIHCSQCDNSGHPTCLDMTQSMVEVIQTYPWQCMECKTCFHCGDPTHEDKMMFCDMCDRGYHTFCVGLQDIPTGLWACESCQMRDVPAALAPHVPTPPLPPTPPLADPSLVEEPSSPQLAESTPSSKKKGRRSATPVSVGKQSTPGMKRMKSSTPTPKRVKKK</sequence>
<name>A0A8B7YXB7_ACAPL</name>
<reference evidence="16" key="1">
    <citation type="submission" date="2025-08" db="UniProtKB">
        <authorList>
            <consortium name="RefSeq"/>
        </authorList>
    </citation>
    <scope>IDENTIFICATION</scope>
</reference>
<dbReference type="Gene3D" id="3.30.40.10">
    <property type="entry name" value="Zinc/RING finger domain, C3HC4 (zinc finger)"/>
    <property type="match status" value="1"/>
</dbReference>
<evidence type="ECO:0000256" key="2">
    <source>
        <dbReference type="ARBA" id="ARBA00006097"/>
    </source>
</evidence>
<keyword evidence="10" id="KW-0804">Transcription</keyword>
<dbReference type="Pfam" id="PF00628">
    <property type="entry name" value="PHD"/>
    <property type="match status" value="2"/>
</dbReference>
<keyword evidence="5" id="KW-0677">Repeat</keyword>
<dbReference type="CDD" id="cd21085">
    <property type="entry name" value="WH_NTD_PHF10"/>
    <property type="match status" value="1"/>
</dbReference>
<gene>
    <name evidence="16" type="primary">LOC110983210</name>
</gene>
<proteinExistence type="inferred from homology"/>
<feature type="region of interest" description="Disordered" evidence="13">
    <location>
        <begin position="645"/>
        <end position="706"/>
    </location>
</feature>
<dbReference type="Proteomes" id="UP000694845">
    <property type="component" value="Unplaced"/>
</dbReference>
<evidence type="ECO:0000259" key="14">
    <source>
        <dbReference type="PROSITE" id="PS50016"/>
    </source>
</evidence>
<feature type="domain" description="PHD-type" evidence="14">
    <location>
        <begin position="745"/>
        <end position="804"/>
    </location>
</feature>
<evidence type="ECO:0000256" key="8">
    <source>
        <dbReference type="ARBA" id="ARBA00022902"/>
    </source>
</evidence>
<feature type="region of interest" description="Disordered" evidence="13">
    <location>
        <begin position="262"/>
        <end position="285"/>
    </location>
</feature>
<dbReference type="GO" id="GO:0007399">
    <property type="term" value="P:nervous system development"/>
    <property type="evidence" value="ECO:0007669"/>
    <property type="project" value="UniProtKB-KW"/>
</dbReference>
<comment type="subcellular location">
    <subcellularLocation>
        <location evidence="1">Nucleus</location>
    </subcellularLocation>
</comment>
<dbReference type="KEGG" id="aplc:110983210"/>
<evidence type="ECO:0000256" key="11">
    <source>
        <dbReference type="ARBA" id="ARBA00023242"/>
    </source>
</evidence>
<evidence type="ECO:0000256" key="5">
    <source>
        <dbReference type="ARBA" id="ARBA00022737"/>
    </source>
</evidence>
<dbReference type="PROSITE" id="PS50016">
    <property type="entry name" value="ZF_PHD_2"/>
    <property type="match status" value="2"/>
</dbReference>
<dbReference type="AlphaFoldDB" id="A0A8B7YXB7"/>
<keyword evidence="15" id="KW-1185">Reference proteome</keyword>
<feature type="compositionally biased region" description="Polar residues" evidence="13">
    <location>
        <begin position="664"/>
        <end position="681"/>
    </location>
</feature>
<keyword evidence="8" id="KW-0524">Neurogenesis</keyword>
<evidence type="ECO:0000256" key="7">
    <source>
        <dbReference type="ARBA" id="ARBA00022833"/>
    </source>
</evidence>
<dbReference type="RefSeq" id="XP_022097968.1">
    <property type="nucleotide sequence ID" value="XM_022242276.1"/>
</dbReference>
<evidence type="ECO:0000256" key="1">
    <source>
        <dbReference type="ARBA" id="ARBA00004123"/>
    </source>
</evidence>
<keyword evidence="6 12" id="KW-0863">Zinc-finger</keyword>
<comment type="similarity">
    <text evidence="2">Belongs to the SAYP family.</text>
</comment>
<dbReference type="SMART" id="SM00249">
    <property type="entry name" value="PHD"/>
    <property type="match status" value="2"/>
</dbReference>